<comment type="caution">
    <text evidence="1">The sequence shown here is derived from an EMBL/GenBank/DDBJ whole genome shotgun (WGS) entry which is preliminary data.</text>
</comment>
<organism evidence="1 2">
    <name type="scientific">Gordonia oryzae</name>
    <dbReference type="NCBI Taxonomy" id="2487349"/>
    <lineage>
        <taxon>Bacteria</taxon>
        <taxon>Bacillati</taxon>
        <taxon>Actinomycetota</taxon>
        <taxon>Actinomycetes</taxon>
        <taxon>Mycobacteriales</taxon>
        <taxon>Gordoniaceae</taxon>
        <taxon>Gordonia</taxon>
    </lineage>
</organism>
<dbReference type="AlphaFoldDB" id="A0A3N4GWP8"/>
<dbReference type="RefSeq" id="WP_123925722.1">
    <property type="nucleotide sequence ID" value="NZ_JBPSDP010000012.1"/>
</dbReference>
<accession>A0A3N4GWP8</accession>
<evidence type="ECO:0000313" key="1">
    <source>
        <dbReference type="EMBL" id="RPA65857.1"/>
    </source>
</evidence>
<gene>
    <name evidence="1" type="ORF">EF294_03720</name>
</gene>
<protein>
    <submittedName>
        <fullName evidence="1">Uncharacterized protein</fullName>
    </submittedName>
</protein>
<dbReference type="OrthoDB" id="5192099at2"/>
<sequence>MTRPFDRERYDRALAEGAEEYRDVLDALKTIGIDAQFTQTGGMCAAIEANLEDATSLLITDADDSLSWDRGHHNGWGVGVYEIDAPDEPIWFDSVDDGSLQALIDLVDRAFRR</sequence>
<dbReference type="EMBL" id="RKMH01000002">
    <property type="protein sequence ID" value="RPA65857.1"/>
    <property type="molecule type" value="Genomic_DNA"/>
</dbReference>
<keyword evidence="2" id="KW-1185">Reference proteome</keyword>
<reference evidence="1 2" key="1">
    <citation type="submission" date="2018-11" db="EMBL/GenBank/DDBJ databases">
        <title>Draft genome sequence of Gordonia sp. RS15-1S isolated from rice stems.</title>
        <authorList>
            <person name="Muangham S."/>
        </authorList>
    </citation>
    <scope>NUCLEOTIDE SEQUENCE [LARGE SCALE GENOMIC DNA]</scope>
    <source>
        <strain evidence="1 2">RS15-1S</strain>
    </source>
</reference>
<name>A0A3N4GWP8_9ACTN</name>
<proteinExistence type="predicted"/>
<evidence type="ECO:0000313" key="2">
    <source>
        <dbReference type="Proteomes" id="UP000267536"/>
    </source>
</evidence>
<dbReference type="Proteomes" id="UP000267536">
    <property type="component" value="Unassembled WGS sequence"/>
</dbReference>